<dbReference type="OrthoDB" id="771136at2759"/>
<feature type="signal peptide" evidence="12">
    <location>
        <begin position="1"/>
        <end position="16"/>
    </location>
</feature>
<gene>
    <name evidence="15" type="primary">LOC115813930</name>
</gene>
<dbReference type="SUPFAM" id="SSF50630">
    <property type="entry name" value="Acid proteases"/>
    <property type="match status" value="1"/>
</dbReference>
<evidence type="ECO:0000256" key="12">
    <source>
        <dbReference type="SAM" id="SignalP"/>
    </source>
</evidence>
<dbReference type="FunFam" id="2.40.70.10:FF:000004">
    <property type="entry name" value="Pepsin A"/>
    <property type="match status" value="1"/>
</dbReference>
<evidence type="ECO:0000256" key="5">
    <source>
        <dbReference type="ARBA" id="ARBA00022750"/>
    </source>
</evidence>
<evidence type="ECO:0000256" key="3">
    <source>
        <dbReference type="ARBA" id="ARBA00011924"/>
    </source>
</evidence>
<evidence type="ECO:0000256" key="2">
    <source>
        <dbReference type="ARBA" id="ARBA00007447"/>
    </source>
</evidence>
<protein>
    <recommendedName>
        <fullName evidence="3">pepsin A</fullName>
        <ecNumber evidence="3">3.4.23.1</ecNumber>
    </recommendedName>
</protein>
<dbReference type="InterPro" id="IPR001969">
    <property type="entry name" value="Aspartic_peptidase_AS"/>
</dbReference>
<dbReference type="InParanoid" id="A0A6J2VHP0"/>
<dbReference type="InterPro" id="IPR033121">
    <property type="entry name" value="PEPTIDASE_A1"/>
</dbReference>
<feature type="active site" evidence="9">
    <location>
        <position position="90"/>
    </location>
</feature>
<dbReference type="InterPro" id="IPR001461">
    <property type="entry name" value="Aspartic_peptidase_A1"/>
</dbReference>
<dbReference type="PANTHER" id="PTHR47966">
    <property type="entry name" value="BETA-SITE APP-CLEAVING ENZYME, ISOFORM A-RELATED"/>
    <property type="match status" value="1"/>
</dbReference>
<dbReference type="Pfam" id="PF00026">
    <property type="entry name" value="Asp"/>
    <property type="match status" value="1"/>
</dbReference>
<organism evidence="14 15">
    <name type="scientific">Chanos chanos</name>
    <name type="common">Milkfish</name>
    <name type="synonym">Mugil chanos</name>
    <dbReference type="NCBI Taxonomy" id="29144"/>
    <lineage>
        <taxon>Eukaryota</taxon>
        <taxon>Metazoa</taxon>
        <taxon>Chordata</taxon>
        <taxon>Craniata</taxon>
        <taxon>Vertebrata</taxon>
        <taxon>Euteleostomi</taxon>
        <taxon>Actinopterygii</taxon>
        <taxon>Neopterygii</taxon>
        <taxon>Teleostei</taxon>
        <taxon>Ostariophysi</taxon>
        <taxon>Gonorynchiformes</taxon>
        <taxon>Chanidae</taxon>
        <taxon>Chanos</taxon>
    </lineage>
</organism>
<dbReference type="PROSITE" id="PS51767">
    <property type="entry name" value="PEPTIDASE_A1"/>
    <property type="match status" value="1"/>
</dbReference>
<dbReference type="GeneID" id="115813930"/>
<reference evidence="15" key="1">
    <citation type="submission" date="2025-08" db="UniProtKB">
        <authorList>
            <consortium name="RefSeq"/>
        </authorList>
    </citation>
    <scope>IDENTIFICATION</scope>
</reference>
<dbReference type="GO" id="GO:0004190">
    <property type="term" value="F:aspartic-type endopeptidase activity"/>
    <property type="evidence" value="ECO:0007669"/>
    <property type="project" value="UniProtKB-KW"/>
</dbReference>
<keyword evidence="7 11" id="KW-0378">Hydrolase</keyword>
<feature type="disulfide bond" evidence="10">
    <location>
        <begin position="305"/>
        <end position="338"/>
    </location>
</feature>
<feature type="chain" id="PRO_5027112521" description="pepsin A" evidence="12">
    <location>
        <begin position="17"/>
        <end position="376"/>
    </location>
</feature>
<accession>A0A6J2VHP0</accession>
<feature type="domain" description="Peptidase A1" evidence="13">
    <location>
        <begin position="72"/>
        <end position="373"/>
    </location>
</feature>
<evidence type="ECO:0000256" key="4">
    <source>
        <dbReference type="ARBA" id="ARBA00022670"/>
    </source>
</evidence>
<dbReference type="Proteomes" id="UP000504632">
    <property type="component" value="Chromosome 6"/>
</dbReference>
<dbReference type="Pfam" id="PF07966">
    <property type="entry name" value="A1_Propeptide"/>
    <property type="match status" value="1"/>
</dbReference>
<evidence type="ECO:0000256" key="9">
    <source>
        <dbReference type="PIRSR" id="PIRSR601461-1"/>
    </source>
</evidence>
<keyword evidence="5 11" id="KW-0064">Aspartyl protease</keyword>
<dbReference type="EC" id="3.4.23.1" evidence="3"/>
<dbReference type="PROSITE" id="PS00141">
    <property type="entry name" value="ASP_PROTEASE"/>
    <property type="match status" value="2"/>
</dbReference>
<keyword evidence="8 10" id="KW-1015">Disulfide bond</keyword>
<feature type="disulfide bond" evidence="10">
    <location>
        <begin position="103"/>
        <end position="108"/>
    </location>
</feature>
<dbReference type="GO" id="GO:0006508">
    <property type="term" value="P:proteolysis"/>
    <property type="evidence" value="ECO:0007669"/>
    <property type="project" value="UniProtKB-KW"/>
</dbReference>
<dbReference type="Gene3D" id="2.40.70.10">
    <property type="entry name" value="Acid Proteases"/>
    <property type="match status" value="2"/>
</dbReference>
<name>A0A6J2VHP0_CHACN</name>
<dbReference type="GO" id="GO:0007586">
    <property type="term" value="P:digestion"/>
    <property type="evidence" value="ECO:0007669"/>
    <property type="project" value="UniProtKB-KW"/>
</dbReference>
<feature type="disulfide bond" evidence="10">
    <location>
        <begin position="262"/>
        <end position="266"/>
    </location>
</feature>
<evidence type="ECO:0000256" key="8">
    <source>
        <dbReference type="ARBA" id="ARBA00023157"/>
    </source>
</evidence>
<evidence type="ECO:0000256" key="1">
    <source>
        <dbReference type="ARBA" id="ARBA00002318"/>
    </source>
</evidence>
<comment type="similarity">
    <text evidence="2 11">Belongs to the peptidase A1 family.</text>
</comment>
<dbReference type="Gene3D" id="6.10.140.60">
    <property type="match status" value="1"/>
</dbReference>
<evidence type="ECO:0000259" key="13">
    <source>
        <dbReference type="PROSITE" id="PS51767"/>
    </source>
</evidence>
<evidence type="ECO:0000256" key="10">
    <source>
        <dbReference type="PIRSR" id="PIRSR601461-2"/>
    </source>
</evidence>
<evidence type="ECO:0000313" key="14">
    <source>
        <dbReference type="Proteomes" id="UP000504632"/>
    </source>
</evidence>
<dbReference type="InterPro" id="IPR012848">
    <property type="entry name" value="Aspartic_peptidase_N"/>
</dbReference>
<proteinExistence type="inferred from homology"/>
<evidence type="ECO:0000256" key="6">
    <source>
        <dbReference type="ARBA" id="ARBA00022757"/>
    </source>
</evidence>
<evidence type="ECO:0000313" key="15">
    <source>
        <dbReference type="RefSeq" id="XP_030632480.1"/>
    </source>
</evidence>
<feature type="active site" evidence="9">
    <location>
        <position position="271"/>
    </location>
</feature>
<dbReference type="AlphaFoldDB" id="A0A6J2VHP0"/>
<sequence>MKLAVVFLSVAGLSECLFKIPLLKGKSVRQTLEERGLWDEHRTKFSYDPTTKFNNRLDTEKEPLTYAPLQTYYGIVSIGNPPQSFKVVFDTGSADFWVPSVYCDSAACNNHAKFNPNMSSTFRSSSIPLYIAYGTGSMTGVLGYDMLMIGDVYVQNQVFGLSETESEYLVYMPYDGILGLAFISDATEDFTPVFNNLVAQGRVSQNLFSFYLTSSEEGSVVILGGTDPAYHSGSIQWIPLSQQQKWQIEMQSIVISENTVACIGSCSAIVDTGTALIVGPTTDINNIYGWVGAYVDQSGDAIVSCSNIDLMPDVIFQINGYTFSLPASAYVYQFGSTCRVGFETGGDFWILGDVFLREYYSVFDRENNMVGFAKAA</sequence>
<keyword evidence="12" id="KW-0732">Signal</keyword>
<comment type="function">
    <text evidence="1">Shows particularly broad specificity; although bonds involving phenylalanine and leucine are preferred, many others are also cleaved to some extent.</text>
</comment>
<keyword evidence="4 11" id="KW-0645">Protease</keyword>
<dbReference type="FunFam" id="2.40.70.10:FF:000006">
    <property type="entry name" value="Cathepsin E"/>
    <property type="match status" value="1"/>
</dbReference>
<dbReference type="InterPro" id="IPR021109">
    <property type="entry name" value="Peptidase_aspartic_dom_sf"/>
</dbReference>
<dbReference type="RefSeq" id="XP_030632480.1">
    <property type="nucleotide sequence ID" value="XM_030776620.1"/>
</dbReference>
<keyword evidence="14" id="KW-1185">Reference proteome</keyword>
<dbReference type="PRINTS" id="PR00792">
    <property type="entry name" value="PEPSIN"/>
</dbReference>
<dbReference type="PANTHER" id="PTHR47966:SF22">
    <property type="entry name" value="PEPSIN A-3-RELATED"/>
    <property type="match status" value="1"/>
</dbReference>
<keyword evidence="6" id="KW-0222">Digestion</keyword>
<evidence type="ECO:0000256" key="11">
    <source>
        <dbReference type="RuleBase" id="RU000454"/>
    </source>
</evidence>
<evidence type="ECO:0000256" key="7">
    <source>
        <dbReference type="ARBA" id="ARBA00022801"/>
    </source>
</evidence>